<proteinExistence type="predicted"/>
<feature type="region of interest" description="Disordered" evidence="1">
    <location>
        <begin position="1"/>
        <end position="22"/>
    </location>
</feature>
<organism evidence="2 3">
    <name type="scientific">Loktanella salsilacus</name>
    <dbReference type="NCBI Taxonomy" id="195913"/>
    <lineage>
        <taxon>Bacteria</taxon>
        <taxon>Pseudomonadati</taxon>
        <taxon>Pseudomonadota</taxon>
        <taxon>Alphaproteobacteria</taxon>
        <taxon>Rhodobacterales</taxon>
        <taxon>Roseobacteraceae</taxon>
        <taxon>Loktanella</taxon>
    </lineage>
</organism>
<feature type="compositionally biased region" description="Low complexity" evidence="1">
    <location>
        <begin position="1"/>
        <end position="12"/>
    </location>
</feature>
<dbReference type="Proteomes" id="UP000199550">
    <property type="component" value="Unassembled WGS sequence"/>
</dbReference>
<sequence>MEILTSSVAAPQSAPPPVARADVRPTADVAAMVRNPQPNIPLPIPANSAQTAAVVQAKLSSPADTVSPIDRVLKPYGVTMLPHGPKSQEPEAETDEQAATPADNDAEEAVTNPLKTKAGSNDDTVNPAEIAAIKDSSETAE</sequence>
<dbReference type="STRING" id="195913.SAMN04488004_101202"/>
<dbReference type="AlphaFoldDB" id="A0A1I4BVH6"/>
<feature type="region of interest" description="Disordered" evidence="1">
    <location>
        <begin position="77"/>
        <end position="141"/>
    </location>
</feature>
<accession>A0A1I4BVH6</accession>
<name>A0A1I4BVH6_9RHOB</name>
<reference evidence="2 3" key="1">
    <citation type="submission" date="2016-10" db="EMBL/GenBank/DDBJ databases">
        <authorList>
            <person name="de Groot N.N."/>
        </authorList>
    </citation>
    <scope>NUCLEOTIDE SEQUENCE [LARGE SCALE GENOMIC DNA]</scope>
    <source>
        <strain evidence="2 3">DSM 16199</strain>
    </source>
</reference>
<protein>
    <submittedName>
        <fullName evidence="2">Uncharacterized protein</fullName>
    </submittedName>
</protein>
<evidence type="ECO:0000256" key="1">
    <source>
        <dbReference type="SAM" id="MobiDB-lite"/>
    </source>
</evidence>
<evidence type="ECO:0000313" key="3">
    <source>
        <dbReference type="Proteomes" id="UP000199550"/>
    </source>
</evidence>
<evidence type="ECO:0000313" key="2">
    <source>
        <dbReference type="EMBL" id="SFK72798.1"/>
    </source>
</evidence>
<dbReference type="EMBL" id="FOTF01000001">
    <property type="protein sequence ID" value="SFK72798.1"/>
    <property type="molecule type" value="Genomic_DNA"/>
</dbReference>
<gene>
    <name evidence="2" type="ORF">SAMN04488004_101202</name>
</gene>
<dbReference type="RefSeq" id="WP_090184294.1">
    <property type="nucleotide sequence ID" value="NZ_FOTF01000001.1"/>
</dbReference>
<keyword evidence="3" id="KW-1185">Reference proteome</keyword>
<dbReference type="OrthoDB" id="7652429at2"/>